<feature type="region of interest" description="Disordered" evidence="4">
    <location>
        <begin position="1589"/>
        <end position="1871"/>
    </location>
</feature>
<evidence type="ECO:0000313" key="8">
    <source>
        <dbReference type="Proteomes" id="UP001174694"/>
    </source>
</evidence>
<reference evidence="7" key="1">
    <citation type="submission" date="2022-07" db="EMBL/GenBank/DDBJ databases">
        <title>Fungi with potential for degradation of polypropylene.</title>
        <authorList>
            <person name="Gostincar C."/>
        </authorList>
    </citation>
    <scope>NUCLEOTIDE SEQUENCE</scope>
    <source>
        <strain evidence="7">EXF-13308</strain>
    </source>
</reference>
<protein>
    <submittedName>
        <fullName evidence="7">Uncharacterized protein</fullName>
    </submittedName>
</protein>
<comment type="subcellular location">
    <subcellularLocation>
        <location evidence="1">Nucleus</location>
    </subcellularLocation>
</comment>
<feature type="domain" description="Myb-like" evidence="5">
    <location>
        <begin position="1335"/>
        <end position="1384"/>
    </location>
</feature>
<organism evidence="7 8">
    <name type="scientific">Pleurostoma richardsiae</name>
    <dbReference type="NCBI Taxonomy" id="41990"/>
    <lineage>
        <taxon>Eukaryota</taxon>
        <taxon>Fungi</taxon>
        <taxon>Dikarya</taxon>
        <taxon>Ascomycota</taxon>
        <taxon>Pezizomycotina</taxon>
        <taxon>Sordariomycetes</taxon>
        <taxon>Sordariomycetidae</taxon>
        <taxon>Calosphaeriales</taxon>
        <taxon>Pleurostomataceae</taxon>
        <taxon>Pleurostoma</taxon>
    </lineage>
</organism>
<dbReference type="Proteomes" id="UP001174694">
    <property type="component" value="Unassembled WGS sequence"/>
</dbReference>
<feature type="compositionally biased region" description="Basic and acidic residues" evidence="4">
    <location>
        <begin position="1598"/>
        <end position="1611"/>
    </location>
</feature>
<proteinExistence type="predicted"/>
<dbReference type="GO" id="GO:0003700">
    <property type="term" value="F:DNA-binding transcription factor activity"/>
    <property type="evidence" value="ECO:0007669"/>
    <property type="project" value="TreeGrafter"/>
</dbReference>
<feature type="compositionally biased region" description="Basic residues" evidence="4">
    <location>
        <begin position="638"/>
        <end position="649"/>
    </location>
</feature>
<evidence type="ECO:0000256" key="4">
    <source>
        <dbReference type="SAM" id="MobiDB-lite"/>
    </source>
</evidence>
<evidence type="ECO:0000313" key="7">
    <source>
        <dbReference type="EMBL" id="KAJ9145352.1"/>
    </source>
</evidence>
<dbReference type="InterPro" id="IPR001005">
    <property type="entry name" value="SANT/Myb"/>
</dbReference>
<dbReference type="Pfam" id="PF13921">
    <property type="entry name" value="Myb_DNA-bind_6"/>
    <property type="match status" value="1"/>
</dbReference>
<feature type="compositionally biased region" description="Acidic residues" evidence="4">
    <location>
        <begin position="874"/>
        <end position="883"/>
    </location>
</feature>
<feature type="compositionally biased region" description="Acidic residues" evidence="4">
    <location>
        <begin position="789"/>
        <end position="799"/>
    </location>
</feature>
<feature type="region of interest" description="Disordered" evidence="4">
    <location>
        <begin position="762"/>
        <end position="1266"/>
    </location>
</feature>
<dbReference type="Pfam" id="PF20219">
    <property type="entry name" value="DUF6579"/>
    <property type="match status" value="1"/>
</dbReference>
<feature type="compositionally biased region" description="Basic and acidic residues" evidence="4">
    <location>
        <begin position="1122"/>
        <end position="1134"/>
    </location>
</feature>
<keyword evidence="8" id="KW-1185">Reference proteome</keyword>
<feature type="compositionally biased region" description="Basic residues" evidence="4">
    <location>
        <begin position="1612"/>
        <end position="1622"/>
    </location>
</feature>
<dbReference type="PROSITE" id="PS51294">
    <property type="entry name" value="HTH_MYB"/>
    <property type="match status" value="1"/>
</dbReference>
<feature type="compositionally biased region" description="Polar residues" evidence="4">
    <location>
        <begin position="1226"/>
        <end position="1242"/>
    </location>
</feature>
<feature type="compositionally biased region" description="Basic and acidic residues" evidence="4">
    <location>
        <begin position="360"/>
        <end position="380"/>
    </location>
</feature>
<accession>A0AA38RGJ3</accession>
<comment type="caution">
    <text evidence="7">The sequence shown here is derived from an EMBL/GenBank/DDBJ whole genome shotgun (WGS) entry which is preliminary data.</text>
</comment>
<evidence type="ECO:0000259" key="5">
    <source>
        <dbReference type="PROSITE" id="PS50090"/>
    </source>
</evidence>
<feature type="compositionally biased region" description="Polar residues" evidence="4">
    <location>
        <begin position="1183"/>
        <end position="1193"/>
    </location>
</feature>
<feature type="region of interest" description="Disordered" evidence="4">
    <location>
        <begin position="352"/>
        <end position="380"/>
    </location>
</feature>
<feature type="compositionally biased region" description="Low complexity" evidence="4">
    <location>
        <begin position="1717"/>
        <end position="1733"/>
    </location>
</feature>
<gene>
    <name evidence="7" type="ORF">NKR23_g5411</name>
</gene>
<dbReference type="InterPro" id="IPR046486">
    <property type="entry name" value="DUF6579"/>
</dbReference>
<feature type="compositionally biased region" description="Basic and acidic residues" evidence="4">
    <location>
        <begin position="1623"/>
        <end position="1644"/>
    </location>
</feature>
<feature type="domain" description="HTH myb-type" evidence="6">
    <location>
        <begin position="1341"/>
        <end position="1389"/>
    </location>
</feature>
<dbReference type="InterPro" id="IPR009057">
    <property type="entry name" value="Homeodomain-like_sf"/>
</dbReference>
<dbReference type="SUPFAM" id="SSF46689">
    <property type="entry name" value="Homeodomain-like"/>
    <property type="match status" value="1"/>
</dbReference>
<dbReference type="Gene3D" id="1.10.10.60">
    <property type="entry name" value="Homeodomain-like"/>
    <property type="match status" value="2"/>
</dbReference>
<name>A0AA38RGJ3_9PEZI</name>
<evidence type="ECO:0000256" key="2">
    <source>
        <dbReference type="ARBA" id="ARBA00023125"/>
    </source>
</evidence>
<feature type="compositionally biased region" description="Basic and acidic residues" evidence="4">
    <location>
        <begin position="832"/>
        <end position="855"/>
    </location>
</feature>
<feature type="compositionally biased region" description="Polar residues" evidence="4">
    <location>
        <begin position="652"/>
        <end position="664"/>
    </location>
</feature>
<dbReference type="InterPro" id="IPR051651">
    <property type="entry name" value="DMTF1_DNA-bind_reg"/>
</dbReference>
<dbReference type="GO" id="GO:0000976">
    <property type="term" value="F:transcription cis-regulatory region binding"/>
    <property type="evidence" value="ECO:0007669"/>
    <property type="project" value="TreeGrafter"/>
</dbReference>
<evidence type="ECO:0000256" key="3">
    <source>
        <dbReference type="ARBA" id="ARBA00023242"/>
    </source>
</evidence>
<dbReference type="PANTHER" id="PTHR46380">
    <property type="entry name" value="CYCLIN-D-BINDING MYB-LIKE TRANSCRIPTION FACTOR 1"/>
    <property type="match status" value="1"/>
</dbReference>
<dbReference type="PROSITE" id="PS50090">
    <property type="entry name" value="MYB_LIKE"/>
    <property type="match status" value="1"/>
</dbReference>
<sequence>MKGGKARGKKGGQGREYTAILTLPLDLQHFFRAKTKEAHASTFEKSTHGAKHISDIYANLKKKPVNGTPSVQTFDFSITAIFRDKRNCVNLLISFLSSVEIAAYALEVLDQKALKKIGVRIADELSAQTGLKAPKRFAAHVNDYVRHETDEGYEDGLRHVYFLFHPDNNWHPEFRSLVKEKPLPENLLGMSENLDSLVVWMKFIRSYLNRVKRRKSETMFHIIIPAYEITVIKDPLEFPDLGLLMIHGELRRQQPYVWLNLPTIENYPGGGLTLKDIGNIARPDSKWKDAATIATAVGTASAVTAASVGTCKLCPPVTPIMVIAGPVAAVSGAFYAARAVRKRLSKETPRILSSNNWSKDGADADEKDSGDSGCDEDRTPADIVYQPETKHPLPFFIFGIVAAEALPRHHPRKLPQPGATSFLTYLSSAISRWPAMGNTSSQPEAPSERDEIGGGNDSDSPVPASRRDGMTTDGDDTDAREIPSSAPVWSSAIKSEYGDSLLRNFTQPTRQKKRKSHRTGPAVTSTPAALQVILEVTDAQNKRETAGESQEQDMARSLQGDEPHDGNASTPVVGRPDASVGTEHLTASSSKKKKKKGDKKRKKSLGTQEHGGPEDVPEDDLPATLAEQSEAEVETPSKKKKKKRKKNRRSITEPSQASPTSRPQPDSAPAHAFKSTDLADGDDEHFIPSSLALPSKRKWREGDGEPQPTHKRRALSVDADSQEVVEDSFPHEVEELAESAMEDLKAEQLSAEMTKTIHEIITDEARRIYPPQQNSSLLDPKDIKAEPGADVEDESGDQSEGDRLDTLLTPAAYGSPTKLEKNLGEVPGWNRDATDSGADREDSGLEQDAQPRDNPWDAGDDDLPLEDVKRSPTDDEAEEESGDEAVKDEGVQVGQDVNHKDFSSDEETKPEIGHEDISSDEEEVTSGAKSMQSLSFDDIEDDESDHERVTRHRQAFDDIQDEIEPPHNLESLQETNEALGVEEAQGNAMDVDEDSAGAMSTEQEAQRAGDRAGSPFFSSSDDESIPAKRPASPVPNRRSSDADVPASNVSTNGNRVVEAASNESNEENLFENGSDGINSEEAISDKTRDGDQDEEAAEGDVPEASSQQIQALAGNLMPEEDAAVHDNADTHGDSESVPDDDAVDKSVNDQPAPESSPRSPTVKKTPLSDKRRPKLSFIDRPEASSTLPQSSDGPSRGTPAKATPSSSASRKTGSARGSSTRKGRSKLSSSMRAEDGTPTSTQAKTPRATRTPGTPATKDGFNMGPWTNDETNALTKAVDDFMDRHALTKFELAELVQSEPSRSNPLQMEILMVATDATPTRKRRQVKEKLRTLYHNHTAMGKWSPEQEEEFREMYEIYGPQWAKIGQLINRDPKYVRDYWRHRYVCDGKLKIGPWTEEEEERLRDAILDAVRKIRQAREQDPNKQNAPKRDDFDLVDWQQISQAMDRTRNRAQCLWKFKDLRDKGEFSTDLRSTPAGSAAVDVSALLAMAREDLQNMPAEDQYRFVQSLSEARADRDGQIPWHHLVDDEFRKKWKRPTRKLLWHRLRKALPDCHEHSVAENARRLLGIYDARGEFPMARGFIDDREEEKIIGHHKPGERKWVLPKETDGARRMRRRRSRSRSRSTDRSARSTASRELDGIHEPESSDDETIPAKRSETNTPMKWKTVNRRSSGREMATRGRSRAPVPTTSSRGDRRVLSKEFVSESSPSEEGAPDKASVAESDAEQAAEAAPKPSRRAAPREAGSDNESADLDIDIDSLNRSLRSRSADEEVEDSEPESGRRPSGSPDLGVAPDDYSSVPAAAVGKLKRARNETPSDIDVSQFKKQRKKRKVAERAPFVRPSSTGADYGVSSDVEADANGVGGPSGDEAES</sequence>
<dbReference type="InterPro" id="IPR017930">
    <property type="entry name" value="Myb_dom"/>
</dbReference>
<keyword evidence="2" id="KW-0238">DNA-binding</keyword>
<feature type="compositionally biased region" description="Basic and acidic residues" evidence="4">
    <location>
        <begin position="1692"/>
        <end position="1703"/>
    </location>
</feature>
<dbReference type="EMBL" id="JANBVO010000014">
    <property type="protein sequence ID" value="KAJ9145352.1"/>
    <property type="molecule type" value="Genomic_DNA"/>
</dbReference>
<feature type="compositionally biased region" description="Basic residues" evidence="4">
    <location>
        <begin position="590"/>
        <end position="604"/>
    </location>
</feature>
<feature type="compositionally biased region" description="Low complexity" evidence="4">
    <location>
        <begin position="1198"/>
        <end position="1212"/>
    </location>
</feature>
<evidence type="ECO:0000259" key="6">
    <source>
        <dbReference type="PROSITE" id="PS51294"/>
    </source>
</evidence>
<feature type="compositionally biased region" description="Basic and acidic residues" evidence="4">
    <location>
        <begin position="897"/>
        <end position="917"/>
    </location>
</feature>
<keyword evidence="3" id="KW-0539">Nucleus</keyword>
<dbReference type="CDD" id="cd00167">
    <property type="entry name" value="SANT"/>
    <property type="match status" value="1"/>
</dbReference>
<feature type="compositionally biased region" description="Acidic residues" evidence="4">
    <location>
        <begin position="1091"/>
        <end position="1101"/>
    </location>
</feature>
<dbReference type="SMART" id="SM00717">
    <property type="entry name" value="SANT"/>
    <property type="match status" value="3"/>
</dbReference>
<evidence type="ECO:0000256" key="1">
    <source>
        <dbReference type="ARBA" id="ARBA00004123"/>
    </source>
</evidence>
<dbReference type="PANTHER" id="PTHR46380:SF2">
    <property type="entry name" value="CYCLIN-D-BINDING MYB-LIKE TRANSCRIPTION FACTOR 1"/>
    <property type="match status" value="1"/>
</dbReference>
<feature type="region of interest" description="Disordered" evidence="4">
    <location>
        <begin position="434"/>
        <end position="727"/>
    </location>
</feature>
<dbReference type="GO" id="GO:0005634">
    <property type="term" value="C:nucleus"/>
    <property type="evidence" value="ECO:0007669"/>
    <property type="project" value="UniProtKB-SubCell"/>
</dbReference>
<feature type="compositionally biased region" description="Low complexity" evidence="4">
    <location>
        <begin position="1243"/>
        <end position="1258"/>
    </location>
</feature>